<dbReference type="RefSeq" id="XP_042921327.1">
    <property type="nucleotide sequence ID" value="XM_043065886.1"/>
</dbReference>
<evidence type="ECO:0000313" key="2">
    <source>
        <dbReference type="EMBL" id="PNW79032.1"/>
    </source>
</evidence>
<proteinExistence type="predicted"/>
<evidence type="ECO:0000256" key="1">
    <source>
        <dbReference type="SAM" id="MobiDB-lite"/>
    </source>
</evidence>
<name>A0A2K3DET4_CHLRE</name>
<dbReference type="KEGG" id="cre:CHLRE_09g398363v5"/>
<organism evidence="2 3">
    <name type="scientific">Chlamydomonas reinhardtii</name>
    <name type="common">Chlamydomonas smithii</name>
    <dbReference type="NCBI Taxonomy" id="3055"/>
    <lineage>
        <taxon>Eukaryota</taxon>
        <taxon>Viridiplantae</taxon>
        <taxon>Chlorophyta</taxon>
        <taxon>core chlorophytes</taxon>
        <taxon>Chlorophyceae</taxon>
        <taxon>CS clade</taxon>
        <taxon>Chlamydomonadales</taxon>
        <taxon>Chlamydomonadaceae</taxon>
        <taxon>Chlamydomonas</taxon>
    </lineage>
</organism>
<sequence>MRAAGGGVAGGRVRAALLQAMRPGTGPEGEGAAEESEDRMAQANNSTVVRVARPGCIGAAGGVRAVRARLTAHSSCARWHAAGGRGLLCREAQH</sequence>
<feature type="region of interest" description="Disordered" evidence="1">
    <location>
        <begin position="18"/>
        <end position="46"/>
    </location>
</feature>
<protein>
    <submittedName>
        <fullName evidence="2">Uncharacterized protein</fullName>
    </submittedName>
</protein>
<dbReference type="Proteomes" id="UP000006906">
    <property type="component" value="Chromosome 9"/>
</dbReference>
<accession>A0A2K3DET4</accession>
<dbReference type="GeneID" id="5720375"/>
<reference evidence="2 3" key="1">
    <citation type="journal article" date="2007" name="Science">
        <title>The Chlamydomonas genome reveals the evolution of key animal and plant functions.</title>
        <authorList>
            <person name="Merchant S.S."/>
            <person name="Prochnik S.E."/>
            <person name="Vallon O."/>
            <person name="Harris E.H."/>
            <person name="Karpowicz S.J."/>
            <person name="Witman G.B."/>
            <person name="Terry A."/>
            <person name="Salamov A."/>
            <person name="Fritz-Laylin L.K."/>
            <person name="Marechal-Drouard L."/>
            <person name="Marshall W.F."/>
            <person name="Qu L.H."/>
            <person name="Nelson D.R."/>
            <person name="Sanderfoot A.A."/>
            <person name="Spalding M.H."/>
            <person name="Kapitonov V.V."/>
            <person name="Ren Q."/>
            <person name="Ferris P."/>
            <person name="Lindquist E."/>
            <person name="Shapiro H."/>
            <person name="Lucas S.M."/>
            <person name="Grimwood J."/>
            <person name="Schmutz J."/>
            <person name="Cardol P."/>
            <person name="Cerutti H."/>
            <person name="Chanfreau G."/>
            <person name="Chen C.L."/>
            <person name="Cognat V."/>
            <person name="Croft M.T."/>
            <person name="Dent R."/>
            <person name="Dutcher S."/>
            <person name="Fernandez E."/>
            <person name="Fukuzawa H."/>
            <person name="Gonzalez-Ballester D."/>
            <person name="Gonzalez-Halphen D."/>
            <person name="Hallmann A."/>
            <person name="Hanikenne M."/>
            <person name="Hippler M."/>
            <person name="Inwood W."/>
            <person name="Jabbari K."/>
            <person name="Kalanon M."/>
            <person name="Kuras R."/>
            <person name="Lefebvre P.A."/>
            <person name="Lemaire S.D."/>
            <person name="Lobanov A.V."/>
            <person name="Lohr M."/>
            <person name="Manuell A."/>
            <person name="Meier I."/>
            <person name="Mets L."/>
            <person name="Mittag M."/>
            <person name="Mittelmeier T."/>
            <person name="Moroney J.V."/>
            <person name="Moseley J."/>
            <person name="Napoli C."/>
            <person name="Nedelcu A.M."/>
            <person name="Niyogi K."/>
            <person name="Novoselov S.V."/>
            <person name="Paulsen I.T."/>
            <person name="Pazour G."/>
            <person name="Purton S."/>
            <person name="Ral J.P."/>
            <person name="Riano-Pachon D.M."/>
            <person name="Riekhof W."/>
            <person name="Rymarquis L."/>
            <person name="Schroda M."/>
            <person name="Stern D."/>
            <person name="Umen J."/>
            <person name="Willows R."/>
            <person name="Wilson N."/>
            <person name="Zimmer S.L."/>
            <person name="Allmer J."/>
            <person name="Balk J."/>
            <person name="Bisova K."/>
            <person name="Chen C.J."/>
            <person name="Elias M."/>
            <person name="Gendler K."/>
            <person name="Hauser C."/>
            <person name="Lamb M.R."/>
            <person name="Ledford H."/>
            <person name="Long J.C."/>
            <person name="Minagawa J."/>
            <person name="Page M.D."/>
            <person name="Pan J."/>
            <person name="Pootakham W."/>
            <person name="Roje S."/>
            <person name="Rose A."/>
            <person name="Stahlberg E."/>
            <person name="Terauchi A.M."/>
            <person name="Yang P."/>
            <person name="Ball S."/>
            <person name="Bowler C."/>
            <person name="Dieckmann C.L."/>
            <person name="Gladyshev V.N."/>
            <person name="Green P."/>
            <person name="Jorgensen R."/>
            <person name="Mayfield S."/>
            <person name="Mueller-Roeber B."/>
            <person name="Rajamani S."/>
            <person name="Sayre R.T."/>
            <person name="Brokstein P."/>
            <person name="Dubchak I."/>
            <person name="Goodstein D."/>
            <person name="Hornick L."/>
            <person name="Huang Y.W."/>
            <person name="Jhaveri J."/>
            <person name="Luo Y."/>
            <person name="Martinez D."/>
            <person name="Ngau W.C."/>
            <person name="Otillar B."/>
            <person name="Poliakov A."/>
            <person name="Porter A."/>
            <person name="Szajkowski L."/>
            <person name="Werner G."/>
            <person name="Zhou K."/>
            <person name="Grigoriev I.V."/>
            <person name="Rokhsar D.S."/>
            <person name="Grossman A.R."/>
        </authorList>
    </citation>
    <scope>NUCLEOTIDE SEQUENCE [LARGE SCALE GENOMIC DNA]</scope>
    <source>
        <strain evidence="3">CC-503</strain>
    </source>
</reference>
<dbReference type="Gramene" id="PNW79032">
    <property type="protein sequence ID" value="PNW79032"/>
    <property type="gene ID" value="CHLRE_09g398363v5"/>
</dbReference>
<keyword evidence="3" id="KW-1185">Reference proteome</keyword>
<dbReference type="AlphaFoldDB" id="A0A2K3DET4"/>
<dbReference type="InParanoid" id="A0A2K3DET4"/>
<gene>
    <name evidence="2" type="ORF">CHLRE_09g398363v5</name>
</gene>
<dbReference type="EMBL" id="CM008970">
    <property type="protein sequence ID" value="PNW79032.1"/>
    <property type="molecule type" value="Genomic_DNA"/>
</dbReference>
<evidence type="ECO:0000313" key="3">
    <source>
        <dbReference type="Proteomes" id="UP000006906"/>
    </source>
</evidence>